<dbReference type="InterPro" id="IPR039069">
    <property type="entry name" value="CE7"/>
</dbReference>
<feature type="domain" description="Acetyl xylan esterase" evidence="1">
    <location>
        <begin position="2"/>
        <end position="288"/>
    </location>
</feature>
<evidence type="ECO:0000313" key="2">
    <source>
        <dbReference type="EMBL" id="SVA42045.1"/>
    </source>
</evidence>
<dbReference type="GO" id="GO:0052689">
    <property type="term" value="F:carboxylic ester hydrolase activity"/>
    <property type="evidence" value="ECO:0007669"/>
    <property type="project" value="TreeGrafter"/>
</dbReference>
<gene>
    <name evidence="2" type="ORF">METZ01_LOCUS94899</name>
</gene>
<reference evidence="2" key="1">
    <citation type="submission" date="2018-05" db="EMBL/GenBank/DDBJ databases">
        <authorList>
            <person name="Lanie J.A."/>
            <person name="Ng W.-L."/>
            <person name="Kazmierczak K.M."/>
            <person name="Andrzejewski T.M."/>
            <person name="Davidsen T.M."/>
            <person name="Wayne K.J."/>
            <person name="Tettelin H."/>
            <person name="Glass J.I."/>
            <person name="Rusch D."/>
            <person name="Podicherti R."/>
            <person name="Tsui H.-C.T."/>
            <person name="Winkler M.E."/>
        </authorList>
    </citation>
    <scope>NUCLEOTIDE SEQUENCE</scope>
</reference>
<dbReference type="PANTHER" id="PTHR40111">
    <property type="entry name" value="CEPHALOSPORIN-C DEACETYLASE"/>
    <property type="match status" value="1"/>
</dbReference>
<dbReference type="EMBL" id="UINC01009375">
    <property type="protein sequence ID" value="SVA42045.1"/>
    <property type="molecule type" value="Genomic_DNA"/>
</dbReference>
<name>A0A381VNZ2_9ZZZZ</name>
<accession>A0A381VNZ2</accession>
<proteinExistence type="predicted"/>
<protein>
    <recommendedName>
        <fullName evidence="1">Acetyl xylan esterase domain-containing protein</fullName>
    </recommendedName>
</protein>
<evidence type="ECO:0000259" key="1">
    <source>
        <dbReference type="Pfam" id="PF05448"/>
    </source>
</evidence>
<dbReference type="InterPro" id="IPR029058">
    <property type="entry name" value="AB_hydrolase_fold"/>
</dbReference>
<dbReference type="SUPFAM" id="SSF53474">
    <property type="entry name" value="alpha/beta-Hydrolases"/>
    <property type="match status" value="1"/>
</dbReference>
<dbReference type="GO" id="GO:0005976">
    <property type="term" value="P:polysaccharide metabolic process"/>
    <property type="evidence" value="ECO:0007669"/>
    <property type="project" value="TreeGrafter"/>
</dbReference>
<dbReference type="AlphaFoldDB" id="A0A381VNZ2"/>
<dbReference type="InterPro" id="IPR008391">
    <property type="entry name" value="AXE1_dom"/>
</dbReference>
<sequence length="319" mass="35684">MAEYKSSVVKPEDFEQFWRETLEETERVSLNPRIVLDPMRSNDDIEVFEARYDSYQSLEIAGWYARPRNCTRPLPGLLFVPGYVSEPKLPTDLAREGYAVFSAAPRNKLRSNMVFNPGYPGLLTHNIESRVTYGYRGFYMDAVRAFDFLYQMPEVDEHRLGVLGGSQGGALTLLISSLRNNAVAAASAGAPYLCSMMDSASLTRTYPYEEINDYLRLNPESKALVRDTLNLYDIHNFVDQIRCPIIVNVGLKDDVCPPETGFAVFEAIASTNKRLYTYKDCGHESGAGQGHGKVITEFFARLLSPNPVGSPTSGFTPEI</sequence>
<dbReference type="Gene3D" id="3.40.50.1820">
    <property type="entry name" value="alpha/beta hydrolase"/>
    <property type="match status" value="1"/>
</dbReference>
<dbReference type="PANTHER" id="PTHR40111:SF1">
    <property type="entry name" value="CEPHALOSPORIN-C DEACETYLASE"/>
    <property type="match status" value="1"/>
</dbReference>
<organism evidence="2">
    <name type="scientific">marine metagenome</name>
    <dbReference type="NCBI Taxonomy" id="408172"/>
    <lineage>
        <taxon>unclassified sequences</taxon>
        <taxon>metagenomes</taxon>
        <taxon>ecological metagenomes</taxon>
    </lineage>
</organism>
<dbReference type="Pfam" id="PF05448">
    <property type="entry name" value="AXE1"/>
    <property type="match status" value="1"/>
</dbReference>